<name>A0A2U1P0G0_ARTAN</name>
<gene>
    <name evidence="1" type="ORF">CTI12_AA208620</name>
</gene>
<dbReference type="GO" id="GO:0016301">
    <property type="term" value="F:kinase activity"/>
    <property type="evidence" value="ECO:0007669"/>
    <property type="project" value="UniProtKB-KW"/>
</dbReference>
<evidence type="ECO:0000313" key="1">
    <source>
        <dbReference type="EMBL" id="PWA79170.1"/>
    </source>
</evidence>
<accession>A0A2U1P0G0</accession>
<proteinExistence type="predicted"/>
<evidence type="ECO:0000313" key="2">
    <source>
        <dbReference type="Proteomes" id="UP000245207"/>
    </source>
</evidence>
<organism evidence="1 2">
    <name type="scientific">Artemisia annua</name>
    <name type="common">Sweet wormwood</name>
    <dbReference type="NCBI Taxonomy" id="35608"/>
    <lineage>
        <taxon>Eukaryota</taxon>
        <taxon>Viridiplantae</taxon>
        <taxon>Streptophyta</taxon>
        <taxon>Embryophyta</taxon>
        <taxon>Tracheophyta</taxon>
        <taxon>Spermatophyta</taxon>
        <taxon>Magnoliopsida</taxon>
        <taxon>eudicotyledons</taxon>
        <taxon>Gunneridae</taxon>
        <taxon>Pentapetalae</taxon>
        <taxon>asterids</taxon>
        <taxon>campanulids</taxon>
        <taxon>Asterales</taxon>
        <taxon>Asteraceae</taxon>
        <taxon>Asteroideae</taxon>
        <taxon>Anthemideae</taxon>
        <taxon>Artemisiinae</taxon>
        <taxon>Artemisia</taxon>
    </lineage>
</organism>
<dbReference type="EMBL" id="PKPP01001893">
    <property type="protein sequence ID" value="PWA79170.1"/>
    <property type="molecule type" value="Genomic_DNA"/>
</dbReference>
<reference evidence="1 2" key="1">
    <citation type="journal article" date="2018" name="Mol. Plant">
        <title>The genome of Artemisia annua provides insight into the evolution of Asteraceae family and artemisinin biosynthesis.</title>
        <authorList>
            <person name="Shen Q."/>
            <person name="Zhang L."/>
            <person name="Liao Z."/>
            <person name="Wang S."/>
            <person name="Yan T."/>
            <person name="Shi P."/>
            <person name="Liu M."/>
            <person name="Fu X."/>
            <person name="Pan Q."/>
            <person name="Wang Y."/>
            <person name="Lv Z."/>
            <person name="Lu X."/>
            <person name="Zhang F."/>
            <person name="Jiang W."/>
            <person name="Ma Y."/>
            <person name="Chen M."/>
            <person name="Hao X."/>
            <person name="Li L."/>
            <person name="Tang Y."/>
            <person name="Lv G."/>
            <person name="Zhou Y."/>
            <person name="Sun X."/>
            <person name="Brodelius P.E."/>
            <person name="Rose J.K.C."/>
            <person name="Tang K."/>
        </authorList>
    </citation>
    <scope>NUCLEOTIDE SEQUENCE [LARGE SCALE GENOMIC DNA]</scope>
    <source>
        <strain evidence="2">cv. Huhao1</strain>
        <tissue evidence="1">Leaf</tissue>
    </source>
</reference>
<keyword evidence="1" id="KW-0418">Kinase</keyword>
<comment type="caution">
    <text evidence="1">The sequence shown here is derived from an EMBL/GenBank/DDBJ whole genome shotgun (WGS) entry which is preliminary data.</text>
</comment>
<protein>
    <submittedName>
        <fullName evidence="1">Kinase interacting (KIP1-like) family protein</fullName>
    </submittedName>
</protein>
<keyword evidence="1" id="KW-0808">Transferase</keyword>
<sequence length="178" mass="20188">MMHKQLLVLKLRVGPIPLMEMDCLGAVVVDQCSWGNDGAQIGGGGSRSSKDFDNKDDAKRVVLVGRLCVELLQRKWFIVKHTSSTGLAIQTDGIFSCYFNEICRCRWCFMLSKKIYCLKEEPNSLNKNHGSILEQVAFVRLNAESLGWFVKKLLDGNANLKVEWKAERTAKEKIYSRN</sequence>
<keyword evidence="2" id="KW-1185">Reference proteome</keyword>
<dbReference type="Proteomes" id="UP000245207">
    <property type="component" value="Unassembled WGS sequence"/>
</dbReference>
<dbReference type="AlphaFoldDB" id="A0A2U1P0G0"/>
<dbReference type="STRING" id="35608.A0A2U1P0G0"/>